<dbReference type="VEuPathDB" id="VectorBase:SCAU011094"/>
<evidence type="ECO:0000256" key="13">
    <source>
        <dbReference type="ARBA" id="ARBA00023369"/>
    </source>
</evidence>
<keyword evidence="5" id="KW-0812">Transmembrane</keyword>
<feature type="signal peptide" evidence="43">
    <location>
        <begin position="1"/>
        <end position="17"/>
    </location>
</feature>
<keyword evidence="12" id="KW-0325">Glycoprotein</keyword>
<keyword evidence="6 43" id="KW-0732">Signal</keyword>
<comment type="catalytic activity">
    <reaction evidence="42">
        <text>2-(9Z-octadecenoyl)-glycerol + H2O = glycerol + (9Z)-octadecenoate + H(+)</text>
        <dbReference type="Rhea" id="RHEA:38491"/>
        <dbReference type="ChEBI" id="CHEBI:15377"/>
        <dbReference type="ChEBI" id="CHEBI:15378"/>
        <dbReference type="ChEBI" id="CHEBI:17754"/>
        <dbReference type="ChEBI" id="CHEBI:30823"/>
        <dbReference type="ChEBI" id="CHEBI:73990"/>
    </reaction>
    <physiologicalReaction direction="left-to-right" evidence="42">
        <dbReference type="Rhea" id="RHEA:38492"/>
    </physiologicalReaction>
</comment>
<dbReference type="OrthoDB" id="10265800at2759"/>
<evidence type="ECO:0000256" key="37">
    <source>
        <dbReference type="ARBA" id="ARBA00048869"/>
    </source>
</evidence>
<gene>
    <name evidence="44" type="primary">106095071</name>
</gene>
<evidence type="ECO:0000256" key="17">
    <source>
        <dbReference type="ARBA" id="ARBA00031182"/>
    </source>
</evidence>
<dbReference type="GO" id="GO:0004623">
    <property type="term" value="F:phospholipase A2 activity"/>
    <property type="evidence" value="ECO:0007669"/>
    <property type="project" value="UniProtKB-EC"/>
</dbReference>
<reference evidence="44" key="1">
    <citation type="submission" date="2020-05" db="UniProtKB">
        <authorList>
            <consortium name="EnsemblMetazoa"/>
        </authorList>
    </citation>
    <scope>IDENTIFICATION</scope>
    <source>
        <strain evidence="44">USDA</strain>
    </source>
</reference>
<evidence type="ECO:0000256" key="10">
    <source>
        <dbReference type="ARBA" id="ARBA00023098"/>
    </source>
</evidence>
<comment type="catalytic activity">
    <reaction evidence="35">
        <text>1-hexadecanoyl-sn-glycero-3-phosphocholine + H2O = sn-glycerol 3-phosphocholine + hexadecanoate + H(+)</text>
        <dbReference type="Rhea" id="RHEA:40435"/>
        <dbReference type="ChEBI" id="CHEBI:7896"/>
        <dbReference type="ChEBI" id="CHEBI:15377"/>
        <dbReference type="ChEBI" id="CHEBI:15378"/>
        <dbReference type="ChEBI" id="CHEBI:16870"/>
        <dbReference type="ChEBI" id="CHEBI:72998"/>
    </reaction>
    <physiologicalReaction direction="left-to-right" evidence="35">
        <dbReference type="Rhea" id="RHEA:40436"/>
    </physiologicalReaction>
</comment>
<evidence type="ECO:0000256" key="43">
    <source>
        <dbReference type="SAM" id="SignalP"/>
    </source>
</evidence>
<protein>
    <recommendedName>
        <fullName evidence="3">Phospholipase B1, membrane-associated</fullName>
    </recommendedName>
    <alternativeName>
        <fullName evidence="16">Lysophospholipase</fullName>
    </alternativeName>
    <alternativeName>
        <fullName evidence="17">Phospholipase A2</fullName>
    </alternativeName>
    <alternativeName>
        <fullName evidence="19">Phospholipase B/lipase</fullName>
    </alternativeName>
    <alternativeName>
        <fullName evidence="18">Triacylglycerol lipase</fullName>
    </alternativeName>
</protein>
<keyword evidence="10" id="KW-0443">Lipid metabolism</keyword>
<evidence type="ECO:0000256" key="40">
    <source>
        <dbReference type="ARBA" id="ARBA00049363"/>
    </source>
</evidence>
<comment type="catalytic activity">
    <reaction evidence="24">
        <text>1-hexadecanoyl-2-(9Z)-octadecenoyl-3-octadecanoyl-sn-glycerol + H2O = 1-hexadecanoyl-2-(9Z-octadecenoyl)-sn-glycerol + octadecanoate + H(+)</text>
        <dbReference type="Rhea" id="RHEA:41111"/>
        <dbReference type="ChEBI" id="CHEBI:15377"/>
        <dbReference type="ChEBI" id="CHEBI:15378"/>
        <dbReference type="ChEBI" id="CHEBI:25629"/>
        <dbReference type="ChEBI" id="CHEBI:75466"/>
        <dbReference type="ChEBI" id="CHEBI:77623"/>
    </reaction>
    <physiologicalReaction direction="left-to-right" evidence="24">
        <dbReference type="Rhea" id="RHEA:41112"/>
    </physiologicalReaction>
</comment>
<evidence type="ECO:0000256" key="22">
    <source>
        <dbReference type="ARBA" id="ARBA00047363"/>
    </source>
</evidence>
<comment type="catalytic activity">
    <reaction evidence="28">
        <text>1,2-di-(9Z-octadecenoyl)-sn-glycero-3-phosphocholine + H2O = 1-(9Z-octadecenoyl)-sn-glycero-3-phosphocholine + (9Z)-octadecenoate + H(+)</text>
        <dbReference type="Rhea" id="RHEA:40923"/>
        <dbReference type="ChEBI" id="CHEBI:15377"/>
        <dbReference type="ChEBI" id="CHEBI:15378"/>
        <dbReference type="ChEBI" id="CHEBI:28610"/>
        <dbReference type="ChEBI" id="CHEBI:30823"/>
        <dbReference type="ChEBI" id="CHEBI:74669"/>
    </reaction>
    <physiologicalReaction direction="left-to-right" evidence="28">
        <dbReference type="Rhea" id="RHEA:40924"/>
    </physiologicalReaction>
</comment>
<dbReference type="STRING" id="35570.A0A1I8PU19"/>
<evidence type="ECO:0000256" key="7">
    <source>
        <dbReference type="ARBA" id="ARBA00022737"/>
    </source>
</evidence>
<comment type="catalytic activity">
    <reaction evidence="21">
        <text>1-hexadecanoyl-2-(9Z)-octadecenoyl-3-octadecanoyl-sn-glycerol + H2O = 2-(9Z-octadecenoyl)-3-octadecanoyl-sn-glycerol + hexadecanoate + H(+)</text>
        <dbReference type="Rhea" id="RHEA:41107"/>
        <dbReference type="ChEBI" id="CHEBI:7896"/>
        <dbReference type="ChEBI" id="CHEBI:15377"/>
        <dbReference type="ChEBI" id="CHEBI:15378"/>
        <dbReference type="ChEBI" id="CHEBI:75558"/>
        <dbReference type="ChEBI" id="CHEBI:77623"/>
    </reaction>
    <physiologicalReaction direction="left-to-right" evidence="21">
        <dbReference type="Rhea" id="RHEA:41108"/>
    </physiologicalReaction>
</comment>
<dbReference type="GO" id="GO:0004806">
    <property type="term" value="F:triacylglycerol lipase activity"/>
    <property type="evidence" value="ECO:0007669"/>
    <property type="project" value="UniProtKB-EC"/>
</dbReference>
<comment type="catalytic activity">
    <reaction evidence="33">
        <text>a 1-acyl-sn-glycero-3-phosphocholine + H2O = sn-glycerol 3-phosphocholine + a fatty acid + H(+)</text>
        <dbReference type="Rhea" id="RHEA:15177"/>
        <dbReference type="ChEBI" id="CHEBI:15377"/>
        <dbReference type="ChEBI" id="CHEBI:15378"/>
        <dbReference type="ChEBI" id="CHEBI:16870"/>
        <dbReference type="ChEBI" id="CHEBI:28868"/>
        <dbReference type="ChEBI" id="CHEBI:58168"/>
        <dbReference type="EC" id="3.1.1.5"/>
    </reaction>
    <physiologicalReaction direction="left-to-right" evidence="33">
        <dbReference type="Rhea" id="RHEA:15178"/>
    </physiologicalReaction>
</comment>
<keyword evidence="7" id="KW-0677">Repeat</keyword>
<comment type="catalytic activity">
    <reaction evidence="29">
        <text>1,2-dihexadecanoyl-sn-glycero-3-phosphocholine + H2O = 1-hexadecanoyl-sn-glycero-3-phosphocholine + hexadecanoate + H(+)</text>
        <dbReference type="Rhea" id="RHEA:41223"/>
        <dbReference type="ChEBI" id="CHEBI:7896"/>
        <dbReference type="ChEBI" id="CHEBI:15377"/>
        <dbReference type="ChEBI" id="CHEBI:15378"/>
        <dbReference type="ChEBI" id="CHEBI:72998"/>
        <dbReference type="ChEBI" id="CHEBI:72999"/>
    </reaction>
    <physiologicalReaction direction="left-to-right" evidence="29">
        <dbReference type="Rhea" id="RHEA:41224"/>
    </physiologicalReaction>
</comment>
<comment type="similarity">
    <text evidence="2">Belongs to the 'GDSL' lipolytic enzyme family. Phospholipase B1 subfamily.</text>
</comment>
<keyword evidence="11" id="KW-0472">Membrane</keyword>
<dbReference type="EnsemblMetazoa" id="SCAU011094-RA">
    <property type="protein sequence ID" value="SCAU011094-PA"/>
    <property type="gene ID" value="SCAU011094"/>
</dbReference>
<evidence type="ECO:0000256" key="4">
    <source>
        <dbReference type="ARBA" id="ARBA00022475"/>
    </source>
</evidence>
<evidence type="ECO:0000256" key="39">
    <source>
        <dbReference type="ARBA" id="ARBA00048939"/>
    </source>
</evidence>
<evidence type="ECO:0000313" key="45">
    <source>
        <dbReference type="Proteomes" id="UP000095300"/>
    </source>
</evidence>
<evidence type="ECO:0000256" key="34">
    <source>
        <dbReference type="ARBA" id="ARBA00048613"/>
    </source>
</evidence>
<dbReference type="Pfam" id="PF00657">
    <property type="entry name" value="Lipase_GDSL"/>
    <property type="match status" value="1"/>
</dbReference>
<comment type="catalytic activity">
    <reaction evidence="30">
        <text>1-hexadecanoyl-2-(9Z,12Z-octadecadienoyl)-sn-glycero-3-phosphocholine + H2O = 2-(9Z,12Z-octadecadienoyl)-sn-glycero-3-phosphocholine + hexadecanoate + H(+)</text>
        <dbReference type="Rhea" id="RHEA:40971"/>
        <dbReference type="ChEBI" id="CHEBI:7896"/>
        <dbReference type="ChEBI" id="CHEBI:15377"/>
        <dbReference type="ChEBI" id="CHEBI:15378"/>
        <dbReference type="ChEBI" id="CHEBI:73002"/>
        <dbReference type="ChEBI" id="CHEBI:76084"/>
    </reaction>
    <physiologicalReaction direction="left-to-right" evidence="30">
        <dbReference type="Rhea" id="RHEA:40972"/>
    </physiologicalReaction>
</comment>
<evidence type="ECO:0000256" key="5">
    <source>
        <dbReference type="ARBA" id="ARBA00022692"/>
    </source>
</evidence>
<evidence type="ECO:0000256" key="26">
    <source>
        <dbReference type="ARBA" id="ARBA00048015"/>
    </source>
</evidence>
<keyword evidence="8" id="KW-0378">Hydrolase</keyword>
<comment type="catalytic activity">
    <reaction evidence="40">
        <text>1,2-dihexadecanoyl-sn-glycero-3-phosphocholine + 2 H2O = sn-glycerol 3-phosphocholine + 2 hexadecanoate + 2 H(+)</text>
        <dbReference type="Rhea" id="RHEA:40975"/>
        <dbReference type="ChEBI" id="CHEBI:7896"/>
        <dbReference type="ChEBI" id="CHEBI:15377"/>
        <dbReference type="ChEBI" id="CHEBI:15378"/>
        <dbReference type="ChEBI" id="CHEBI:16870"/>
        <dbReference type="ChEBI" id="CHEBI:72999"/>
    </reaction>
    <physiologicalReaction direction="left-to-right" evidence="40">
        <dbReference type="Rhea" id="RHEA:40976"/>
    </physiologicalReaction>
</comment>
<evidence type="ECO:0000256" key="42">
    <source>
        <dbReference type="ARBA" id="ARBA00049461"/>
    </source>
</evidence>
<evidence type="ECO:0000256" key="25">
    <source>
        <dbReference type="ARBA" id="ARBA00048011"/>
    </source>
</evidence>
<dbReference type="AlphaFoldDB" id="A0A1I8PU19"/>
<dbReference type="InterPro" id="IPR038885">
    <property type="entry name" value="PLB1"/>
</dbReference>
<evidence type="ECO:0000313" key="44">
    <source>
        <dbReference type="EnsemblMetazoa" id="SCAU011094-PA"/>
    </source>
</evidence>
<dbReference type="PANTHER" id="PTHR21325">
    <property type="entry name" value="PHOSPHOLIPASE B, PLB1"/>
    <property type="match status" value="1"/>
</dbReference>
<evidence type="ECO:0000256" key="21">
    <source>
        <dbReference type="ARBA" id="ARBA00047324"/>
    </source>
</evidence>
<evidence type="ECO:0000256" key="41">
    <source>
        <dbReference type="ARBA" id="ARBA00049372"/>
    </source>
</evidence>
<comment type="catalytic activity">
    <reaction evidence="25">
        <text>2,3-di-(9Z)-octadecenoyl-sn-glycerol + H2O = 3-(9Z-octadecenoyl)-sn-glycerol + (9Z)-octadecenoate + H(+)</text>
        <dbReference type="Rhea" id="RHEA:42604"/>
        <dbReference type="ChEBI" id="CHEBI:15377"/>
        <dbReference type="ChEBI" id="CHEBI:15378"/>
        <dbReference type="ChEBI" id="CHEBI:30823"/>
        <dbReference type="ChEBI" id="CHEBI:75824"/>
        <dbReference type="ChEBI" id="CHEBI:75938"/>
    </reaction>
    <physiologicalReaction direction="left-to-right" evidence="25">
        <dbReference type="Rhea" id="RHEA:42605"/>
    </physiologicalReaction>
</comment>
<comment type="subcellular location">
    <subcellularLocation>
        <location evidence="1">Apical cell membrane</location>
        <topology evidence="1">Single-pass type I membrane protein</topology>
    </subcellularLocation>
</comment>
<comment type="catalytic activity">
    <reaction evidence="22">
        <text>1,3-dihexadecanoyl-2-(9Z-octadecenoyl)glycerol + H2O = 1-hexadecanoyl-2-(9Z-octadecenoyl)-glycerol + hexadecanoate + H(+)</text>
        <dbReference type="Rhea" id="RHEA:40979"/>
        <dbReference type="ChEBI" id="CHEBI:7896"/>
        <dbReference type="ChEBI" id="CHEBI:15377"/>
        <dbReference type="ChEBI" id="CHEBI:15378"/>
        <dbReference type="ChEBI" id="CHEBI:75585"/>
        <dbReference type="ChEBI" id="CHEBI:75688"/>
    </reaction>
    <physiologicalReaction direction="left-to-right" evidence="22">
        <dbReference type="Rhea" id="RHEA:40980"/>
    </physiologicalReaction>
</comment>
<organism evidence="44 45">
    <name type="scientific">Stomoxys calcitrans</name>
    <name type="common">Stable fly</name>
    <name type="synonym">Conops calcitrans</name>
    <dbReference type="NCBI Taxonomy" id="35570"/>
    <lineage>
        <taxon>Eukaryota</taxon>
        <taxon>Metazoa</taxon>
        <taxon>Ecdysozoa</taxon>
        <taxon>Arthropoda</taxon>
        <taxon>Hexapoda</taxon>
        <taxon>Insecta</taxon>
        <taxon>Pterygota</taxon>
        <taxon>Neoptera</taxon>
        <taxon>Endopterygota</taxon>
        <taxon>Diptera</taxon>
        <taxon>Brachycera</taxon>
        <taxon>Muscomorpha</taxon>
        <taxon>Muscoidea</taxon>
        <taxon>Muscidae</taxon>
        <taxon>Stomoxys</taxon>
    </lineage>
</organism>
<evidence type="ECO:0000256" key="3">
    <source>
        <dbReference type="ARBA" id="ARBA00015133"/>
    </source>
</evidence>
<evidence type="ECO:0000256" key="28">
    <source>
        <dbReference type="ARBA" id="ARBA00048058"/>
    </source>
</evidence>
<comment type="catalytic activity">
    <reaction evidence="27">
        <text>a 1-O-alkyl-2-acyl-sn-glycero-3-phosphocholine + H2O = a 1-O-alkyl-sn-glycero-3-phosphocholine + a fatty acid + H(+)</text>
        <dbReference type="Rhea" id="RHEA:36231"/>
        <dbReference type="ChEBI" id="CHEBI:15377"/>
        <dbReference type="ChEBI" id="CHEBI:15378"/>
        <dbReference type="ChEBI" id="CHEBI:28868"/>
        <dbReference type="ChEBI" id="CHEBI:30909"/>
        <dbReference type="ChEBI" id="CHEBI:36702"/>
        <dbReference type="EC" id="3.1.1.4"/>
    </reaction>
    <physiologicalReaction direction="left-to-right" evidence="27">
        <dbReference type="Rhea" id="RHEA:36232"/>
    </physiologicalReaction>
</comment>
<comment type="catalytic activity">
    <reaction evidence="34">
        <text>1-hexadecanoyl-2-(9Z-octadecenoyl)-sn-glycero-3-phosphoethanolamine + H2O = 1-hexadecanoyl-sn-glycero-3-phosphoethanolamine + (9Z)-octadecenoate + H(+)</text>
        <dbReference type="Rhea" id="RHEA:40911"/>
        <dbReference type="ChEBI" id="CHEBI:15377"/>
        <dbReference type="ChEBI" id="CHEBI:15378"/>
        <dbReference type="ChEBI" id="CHEBI:30823"/>
        <dbReference type="ChEBI" id="CHEBI:73004"/>
        <dbReference type="ChEBI" id="CHEBI:73007"/>
    </reaction>
    <physiologicalReaction direction="left-to-right" evidence="34">
        <dbReference type="Rhea" id="RHEA:40912"/>
    </physiologicalReaction>
</comment>
<evidence type="ECO:0000256" key="15">
    <source>
        <dbReference type="ARBA" id="ARBA00023422"/>
    </source>
</evidence>
<evidence type="ECO:0000256" key="2">
    <source>
        <dbReference type="ARBA" id="ARBA00009979"/>
    </source>
</evidence>
<dbReference type="GO" id="GO:0004622">
    <property type="term" value="F:phosphatidylcholine lysophospholipase activity"/>
    <property type="evidence" value="ECO:0007669"/>
    <property type="project" value="UniProtKB-EC"/>
</dbReference>
<dbReference type="GO" id="GO:0006644">
    <property type="term" value="P:phospholipid metabolic process"/>
    <property type="evidence" value="ECO:0007669"/>
    <property type="project" value="TreeGrafter"/>
</dbReference>
<comment type="catalytic activity">
    <reaction evidence="23">
        <text>1-(9Z-octadecenoyl)-glycerol + H2O = glycerol + (9Z)-octadecenoate + H(+)</text>
        <dbReference type="Rhea" id="RHEA:38487"/>
        <dbReference type="ChEBI" id="CHEBI:15377"/>
        <dbReference type="ChEBI" id="CHEBI:15378"/>
        <dbReference type="ChEBI" id="CHEBI:17754"/>
        <dbReference type="ChEBI" id="CHEBI:30823"/>
        <dbReference type="ChEBI" id="CHEBI:75342"/>
    </reaction>
    <physiologicalReaction direction="left-to-right" evidence="23">
        <dbReference type="Rhea" id="RHEA:38488"/>
    </physiologicalReaction>
</comment>
<evidence type="ECO:0000256" key="33">
    <source>
        <dbReference type="ARBA" id="ARBA00048454"/>
    </source>
</evidence>
<evidence type="ECO:0000256" key="24">
    <source>
        <dbReference type="ARBA" id="ARBA00047459"/>
    </source>
</evidence>
<comment type="function">
    <text evidence="20">Calcium-independent membrane-associated phospholipase that catalyzes complete diacylation of phospholipids by hydrolyzing both sn-1 and sn-2 fatty acyl chains attached to the glycerol backbone (phospholipase B activity). Has dual phospholipase and lysophospholipase activities toward diacylphospholipids. Preferentially cleaves sn-2 ester bonds over sn-1 bonds. Acts as a lipase toward glycerolipid substrates. Hydrolyzes fatty acyl chains of diacylglycerols with preference for the sn-2 position and of triacylglycerols with not positional selectivity. May also hydrolyze long chain retinyl esters such as retinyl palmitate. May contribute to digestion of dietary phospholipids, glycerolipids and retinoids, facilitating lipid absorption at the brush border.</text>
</comment>
<evidence type="ECO:0000256" key="32">
    <source>
        <dbReference type="ARBA" id="ARBA00048386"/>
    </source>
</evidence>
<dbReference type="InterPro" id="IPR035547">
    <property type="entry name" value="Phospholipase_B"/>
</dbReference>
<comment type="catalytic activity">
    <reaction evidence="26">
        <text>1-hexadecanoyl-2-(9Z-octadecenoyl)-sn-glycero-3-phospho-(1'-sn-glycerol) + H2O = 1-hexadecanoyl-sn-glycero-3-phospho-(1'-sn-glycerol) + (9Z)-octadecenoate + H(+)</text>
        <dbReference type="Rhea" id="RHEA:40919"/>
        <dbReference type="ChEBI" id="CHEBI:15377"/>
        <dbReference type="ChEBI" id="CHEBI:15378"/>
        <dbReference type="ChEBI" id="CHEBI:30823"/>
        <dbReference type="ChEBI" id="CHEBI:72841"/>
        <dbReference type="ChEBI" id="CHEBI:75158"/>
    </reaction>
    <physiologicalReaction direction="left-to-right" evidence="26">
        <dbReference type="Rhea" id="RHEA:40920"/>
    </physiologicalReaction>
</comment>
<comment type="catalytic activity">
    <reaction evidence="31">
        <text>1-octadecanoyl-2-(9Z,12Z)-octadecadienoyl-sn-glycerol + H2O = 1-octadecanoyl-sn-glycerol + (9Z,12Z)-octadecadienoate + H(+)</text>
        <dbReference type="Rhea" id="RHEA:40927"/>
        <dbReference type="ChEBI" id="CHEBI:15377"/>
        <dbReference type="ChEBI" id="CHEBI:15378"/>
        <dbReference type="ChEBI" id="CHEBI:30245"/>
        <dbReference type="ChEBI" id="CHEBI:75550"/>
        <dbReference type="ChEBI" id="CHEBI:77097"/>
    </reaction>
    <physiologicalReaction direction="left-to-right" evidence="31">
        <dbReference type="Rhea" id="RHEA:40928"/>
    </physiologicalReaction>
</comment>
<name>A0A1I8PU19_STOCA</name>
<keyword evidence="9" id="KW-1133">Transmembrane helix</keyword>
<dbReference type="InterPro" id="IPR001087">
    <property type="entry name" value="GDSL"/>
</dbReference>
<evidence type="ECO:0000256" key="18">
    <source>
        <dbReference type="ARBA" id="ARBA00031485"/>
    </source>
</evidence>
<dbReference type="FunFam" id="3.40.50.1110:FF:000005">
    <property type="entry name" value="Phospholipase B1"/>
    <property type="match status" value="1"/>
</dbReference>
<accession>A0A1I8PU19</accession>
<comment type="catalytic activity">
    <reaction evidence="37">
        <text>1,3-dihexadecanoyl-2-(9Z-octadecenoyl)glycerol + H2O = 1,3-dihexadecanoylglycerol + (9Z)-octadecenoate + H(+)</text>
        <dbReference type="Rhea" id="RHEA:40983"/>
        <dbReference type="ChEBI" id="CHEBI:15377"/>
        <dbReference type="ChEBI" id="CHEBI:15378"/>
        <dbReference type="ChEBI" id="CHEBI:30823"/>
        <dbReference type="ChEBI" id="CHEBI:75688"/>
        <dbReference type="ChEBI" id="CHEBI:77619"/>
    </reaction>
    <physiologicalReaction direction="left-to-right" evidence="37">
        <dbReference type="Rhea" id="RHEA:40984"/>
    </physiologicalReaction>
</comment>
<sequence>MFLRNLSTILLLPLVFCQNNVQIQRTALDDTLGDLVRSLRVIFLDVTGRSGDDARNVALHQRRGKSQSSMKRSRIAKDFCDLNGPGKRSPEPPTSVHRLRPGDIDIIAGMGDSLTAGNGIVANNVLHTFQENRGMSWSIGGQSNWRQYLTLPNLLKEYNPNLYGYALKDGLGRDRSSKFNVAELGAMSRDMPYMAKVLYKRMTHDAKVNMTHHWKFLSLLIGNNDFCSDVCYLPDPMKAIDYHEQNMVKTFRFLRDNIPRLMVNVVPAPNLLLLTKLKGLPPQCALTLPFECPCIINKSRKQHEYMGKLMDKWAQRDIEIAQRDEFNTETFTINVQHFTKKFIFPTLPNGNTDTTYTSEDCFHVSQKAHAACAHSYWNNLFEMPHNKSAFSKDIYTNFLCPTEEHPYIMTRVNSRSDFKV</sequence>
<evidence type="ECO:0000256" key="9">
    <source>
        <dbReference type="ARBA" id="ARBA00022989"/>
    </source>
</evidence>
<comment type="catalytic activity">
    <reaction evidence="41">
        <text>1,3-di-(9Z-octadecenoyl)-glycerol + H2O = 1-(9Z-octadecenoyl)-glycerol + (9Z)-octadecenoate + H(+)</text>
        <dbReference type="Rhea" id="RHEA:39939"/>
        <dbReference type="ChEBI" id="CHEBI:15377"/>
        <dbReference type="ChEBI" id="CHEBI:15378"/>
        <dbReference type="ChEBI" id="CHEBI:30823"/>
        <dbReference type="ChEBI" id="CHEBI:75342"/>
        <dbReference type="ChEBI" id="CHEBI:75735"/>
    </reaction>
    <physiologicalReaction direction="left-to-right" evidence="41">
        <dbReference type="Rhea" id="RHEA:39940"/>
    </physiologicalReaction>
</comment>
<comment type="catalytic activity">
    <reaction evidence="14">
        <text>1-hexadecanoyl-2-(9Z,12Z-octadecadienoyl)-sn-glycero-3-phosphocholine + H2O = (9Z,12Z)-octadecadienoate + 1-hexadecanoyl-sn-glycero-3-phosphocholine + H(+)</text>
        <dbReference type="Rhea" id="RHEA:40811"/>
        <dbReference type="ChEBI" id="CHEBI:15377"/>
        <dbReference type="ChEBI" id="CHEBI:15378"/>
        <dbReference type="ChEBI" id="CHEBI:30245"/>
        <dbReference type="ChEBI" id="CHEBI:72998"/>
        <dbReference type="ChEBI" id="CHEBI:73002"/>
    </reaction>
    <physiologicalReaction direction="left-to-right" evidence="14">
        <dbReference type="Rhea" id="RHEA:40812"/>
    </physiologicalReaction>
</comment>
<comment type="catalytic activity">
    <reaction evidence="13">
        <text>a triacylglycerol + H2O = a diacylglycerol + a fatty acid + H(+)</text>
        <dbReference type="Rhea" id="RHEA:12044"/>
        <dbReference type="ChEBI" id="CHEBI:15377"/>
        <dbReference type="ChEBI" id="CHEBI:15378"/>
        <dbReference type="ChEBI" id="CHEBI:17855"/>
        <dbReference type="ChEBI" id="CHEBI:18035"/>
        <dbReference type="ChEBI" id="CHEBI:28868"/>
        <dbReference type="EC" id="3.1.1.3"/>
    </reaction>
    <physiologicalReaction direction="left-to-right" evidence="13">
        <dbReference type="Rhea" id="RHEA:12045"/>
    </physiologicalReaction>
</comment>
<evidence type="ECO:0000256" key="16">
    <source>
        <dbReference type="ARBA" id="ARBA00029723"/>
    </source>
</evidence>
<dbReference type="SUPFAM" id="SSF52266">
    <property type="entry name" value="SGNH hydrolase"/>
    <property type="match status" value="1"/>
</dbReference>
<evidence type="ECO:0000256" key="14">
    <source>
        <dbReference type="ARBA" id="ARBA00023408"/>
    </source>
</evidence>
<evidence type="ECO:0000256" key="31">
    <source>
        <dbReference type="ARBA" id="ARBA00048374"/>
    </source>
</evidence>
<dbReference type="KEGG" id="scac:106095071"/>
<dbReference type="PANTHER" id="PTHR21325:SF31">
    <property type="entry name" value="GH22081P-RELATED"/>
    <property type="match status" value="1"/>
</dbReference>
<comment type="catalytic activity">
    <reaction evidence="32">
        <text>1,2,3-tri-(9Z-octadecenoyl)-glycerol + H2O = di-(9Z)-octadecenoylglycerol + (9Z)-octadecenoate + H(+)</text>
        <dbReference type="Rhea" id="RHEA:38575"/>
        <dbReference type="ChEBI" id="CHEBI:15377"/>
        <dbReference type="ChEBI" id="CHEBI:15378"/>
        <dbReference type="ChEBI" id="CHEBI:30823"/>
        <dbReference type="ChEBI" id="CHEBI:53753"/>
        <dbReference type="ChEBI" id="CHEBI:75945"/>
    </reaction>
    <physiologicalReaction direction="left-to-right" evidence="32">
        <dbReference type="Rhea" id="RHEA:38576"/>
    </physiologicalReaction>
</comment>
<evidence type="ECO:0000256" key="12">
    <source>
        <dbReference type="ARBA" id="ARBA00023180"/>
    </source>
</evidence>
<dbReference type="Proteomes" id="UP000095300">
    <property type="component" value="Unassembled WGS sequence"/>
</dbReference>
<evidence type="ECO:0000256" key="38">
    <source>
        <dbReference type="ARBA" id="ARBA00048872"/>
    </source>
</evidence>
<evidence type="ECO:0000256" key="11">
    <source>
        <dbReference type="ARBA" id="ARBA00023136"/>
    </source>
</evidence>
<comment type="catalytic activity">
    <reaction evidence="38">
        <text>1-O-hexadecyl-2-(9Z)-octadecenoyl-sn-glycero-3-phosphocholine + H2O = 1-O-hexadecyl-sn-glycero-3-phosphocholine + (9Z)-octadecenoate + H(+)</text>
        <dbReference type="Rhea" id="RHEA:40915"/>
        <dbReference type="ChEBI" id="CHEBI:15377"/>
        <dbReference type="ChEBI" id="CHEBI:15378"/>
        <dbReference type="ChEBI" id="CHEBI:30823"/>
        <dbReference type="ChEBI" id="CHEBI:34112"/>
        <dbReference type="ChEBI" id="CHEBI:64496"/>
    </reaction>
    <physiologicalReaction direction="left-to-right" evidence="38">
        <dbReference type="Rhea" id="RHEA:40916"/>
    </physiologicalReaction>
</comment>
<comment type="catalytic activity">
    <reaction evidence="36">
        <text>1-hexadecanoyl-2-(9Z-octadecenoyl)-sn-glycero-3-phosphocholine + H2O = 1-hexadecanoyl-sn-glycero-3-phosphocholine + (9Z)-octadecenoate + H(+)</text>
        <dbReference type="Rhea" id="RHEA:38779"/>
        <dbReference type="ChEBI" id="CHEBI:15377"/>
        <dbReference type="ChEBI" id="CHEBI:15378"/>
        <dbReference type="ChEBI" id="CHEBI:30823"/>
        <dbReference type="ChEBI" id="CHEBI:72998"/>
        <dbReference type="ChEBI" id="CHEBI:73001"/>
    </reaction>
    <physiologicalReaction direction="left-to-right" evidence="36">
        <dbReference type="Rhea" id="RHEA:38780"/>
    </physiologicalReaction>
</comment>
<proteinExistence type="inferred from homology"/>
<evidence type="ECO:0000256" key="23">
    <source>
        <dbReference type="ARBA" id="ARBA00047438"/>
    </source>
</evidence>
<dbReference type="CDD" id="cd01824">
    <property type="entry name" value="Phospholipase_B_like"/>
    <property type="match status" value="1"/>
</dbReference>
<comment type="catalytic activity">
    <reaction evidence="39">
        <text>1-hexadecanoyl-2-(9Z)-octadecenoyl-3-octadecanoyl-sn-glycerol + H2O = 1-hexadecanoyl-3-octadecanoyl-sn-glycerol + (9Z)-octadecenoate + H(+)</text>
        <dbReference type="Rhea" id="RHEA:41103"/>
        <dbReference type="ChEBI" id="CHEBI:15377"/>
        <dbReference type="ChEBI" id="CHEBI:15378"/>
        <dbReference type="ChEBI" id="CHEBI:30823"/>
        <dbReference type="ChEBI" id="CHEBI:77623"/>
        <dbReference type="ChEBI" id="CHEBI:77624"/>
    </reaction>
    <physiologicalReaction direction="left-to-right" evidence="39">
        <dbReference type="Rhea" id="RHEA:41104"/>
    </physiologicalReaction>
</comment>
<evidence type="ECO:0000256" key="20">
    <source>
        <dbReference type="ARBA" id="ARBA00045916"/>
    </source>
</evidence>
<evidence type="ECO:0000256" key="29">
    <source>
        <dbReference type="ARBA" id="ARBA00048227"/>
    </source>
</evidence>
<evidence type="ECO:0000256" key="19">
    <source>
        <dbReference type="ARBA" id="ARBA00033022"/>
    </source>
</evidence>
<evidence type="ECO:0000256" key="27">
    <source>
        <dbReference type="ARBA" id="ARBA00048049"/>
    </source>
</evidence>
<keyword evidence="4" id="KW-1003">Cell membrane</keyword>
<evidence type="ECO:0000256" key="1">
    <source>
        <dbReference type="ARBA" id="ARBA00004247"/>
    </source>
</evidence>
<comment type="catalytic activity">
    <reaction evidence="15">
        <text>a 1,2-diacyl-sn-glycero-3-phosphocholine + H2O = a 1-acyl-sn-glycero-3-phosphocholine + a fatty acid + H(+)</text>
        <dbReference type="Rhea" id="RHEA:15801"/>
        <dbReference type="ChEBI" id="CHEBI:15377"/>
        <dbReference type="ChEBI" id="CHEBI:15378"/>
        <dbReference type="ChEBI" id="CHEBI:28868"/>
        <dbReference type="ChEBI" id="CHEBI:57643"/>
        <dbReference type="ChEBI" id="CHEBI:58168"/>
        <dbReference type="EC" id="3.1.1.4"/>
    </reaction>
    <physiologicalReaction direction="left-to-right" evidence="15">
        <dbReference type="Rhea" id="RHEA:15802"/>
    </physiologicalReaction>
</comment>
<keyword evidence="45" id="KW-1185">Reference proteome</keyword>
<evidence type="ECO:0000256" key="36">
    <source>
        <dbReference type="ARBA" id="ARBA00048699"/>
    </source>
</evidence>
<feature type="chain" id="PRO_5009327237" description="Phospholipase B1, membrane-associated" evidence="43">
    <location>
        <begin position="18"/>
        <end position="420"/>
    </location>
</feature>
<dbReference type="GO" id="GO:0016324">
    <property type="term" value="C:apical plasma membrane"/>
    <property type="evidence" value="ECO:0007669"/>
    <property type="project" value="UniProtKB-SubCell"/>
</dbReference>
<evidence type="ECO:0000256" key="35">
    <source>
        <dbReference type="ARBA" id="ARBA00048656"/>
    </source>
</evidence>
<evidence type="ECO:0000256" key="6">
    <source>
        <dbReference type="ARBA" id="ARBA00022729"/>
    </source>
</evidence>
<evidence type="ECO:0000256" key="30">
    <source>
        <dbReference type="ARBA" id="ARBA00048362"/>
    </source>
</evidence>
<evidence type="ECO:0000256" key="8">
    <source>
        <dbReference type="ARBA" id="ARBA00022801"/>
    </source>
</evidence>